<keyword evidence="2" id="KW-0808">Transferase</keyword>
<dbReference type="SUPFAM" id="SSF56112">
    <property type="entry name" value="Protein kinase-like (PK-like)"/>
    <property type="match status" value="1"/>
</dbReference>
<dbReference type="Pfam" id="PF01636">
    <property type="entry name" value="APH"/>
    <property type="match status" value="1"/>
</dbReference>
<dbReference type="InterPro" id="IPR002575">
    <property type="entry name" value="Aminoglycoside_PTrfase"/>
</dbReference>
<dbReference type="EMBL" id="CP001736">
    <property type="protein sequence ID" value="ADB34775.1"/>
    <property type="molecule type" value="Genomic_DNA"/>
</dbReference>
<gene>
    <name evidence="2" type="ordered locus">Kfla_5770</name>
</gene>
<accession>D2PQ73</accession>
<name>D2PQ73_KRIFD</name>
<proteinExistence type="predicted"/>
<dbReference type="AlphaFoldDB" id="D2PQ73"/>
<protein>
    <submittedName>
        <fullName evidence="2">Aminoglycoside phosphotransferase</fullName>
    </submittedName>
</protein>
<feature type="domain" description="Aminoglycoside phosphotransferase" evidence="1">
    <location>
        <begin position="69"/>
        <end position="240"/>
    </location>
</feature>
<dbReference type="STRING" id="479435.Kfla_5770"/>
<reference evidence="2 3" key="2">
    <citation type="journal article" date="2010" name="Stand. Genomic Sci.">
        <title>Complete genome sequence of Kribbella flavida type strain (IFO 14399).</title>
        <authorList>
            <person name="Pukall R."/>
            <person name="Lapidus A."/>
            <person name="Glavina Del Rio T."/>
            <person name="Copeland A."/>
            <person name="Tice H."/>
            <person name="Cheng J.-F."/>
            <person name="Lucas S."/>
            <person name="Chen F."/>
            <person name="Nolan M."/>
            <person name="LaButti K."/>
            <person name="Pati A."/>
            <person name="Ivanova N."/>
            <person name="Mavrommatis K."/>
            <person name="Mikhailova N."/>
            <person name="Pitluck S."/>
            <person name="Bruce D."/>
            <person name="Goodwin L."/>
            <person name="Land M."/>
            <person name="Hauser L."/>
            <person name="Chang Y.-J."/>
            <person name="Jeffries C.D."/>
            <person name="Chen A."/>
            <person name="Palaniappan K."/>
            <person name="Chain P."/>
            <person name="Rohde M."/>
            <person name="Goeker M."/>
            <person name="Bristow J."/>
            <person name="Eisen J.A."/>
            <person name="Markowitz V."/>
            <person name="Hugenholtz P."/>
            <person name="Kyrpides N.C."/>
            <person name="Klenk H.-P."/>
            <person name="Brettin T."/>
        </authorList>
    </citation>
    <scope>NUCLEOTIDE SEQUENCE [LARGE SCALE GENOMIC DNA]</scope>
    <source>
        <strain evidence="3">DSM 17836 / JCM 10339 / NBRC 14399</strain>
    </source>
</reference>
<sequence length="309" mass="33819">MISRADRSSRAVEAAAAAARELGLSVTEPTVLYDVFSVVVHLKPSPVVARVPVVLPDALLDLEVAGRRQQRELDVAQWLSELDKPVARPSPLVPREPVQRDGLSFTFWELVEQDTSTEPDYSQGTARAAELHAVLADYPAELPWFAPVTSVVPQGLEQLKNDTPMLTPDDVGRVRSEWDAVAPLLMTREGWEQAFPGSVVQPIHGDAPSYNIIATPDGVLWSDFEDVNLGPIEWDLAGFGPEHARIYNEAAAALGRPVLDERAQVAMDLARAFQLIVCLPLVPQLPELADGLKPFVENWRTMPFAGGLV</sequence>
<evidence type="ECO:0000313" key="2">
    <source>
        <dbReference type="EMBL" id="ADB34775.1"/>
    </source>
</evidence>
<dbReference type="RefSeq" id="WP_012923329.1">
    <property type="nucleotide sequence ID" value="NC_013729.1"/>
</dbReference>
<reference evidence="3" key="1">
    <citation type="submission" date="2009-09" db="EMBL/GenBank/DDBJ databases">
        <title>The complete genome of Kribbella flavida DSM 17836.</title>
        <authorList>
            <consortium name="US DOE Joint Genome Institute (JGI-PGF)"/>
            <person name="Lucas S."/>
            <person name="Copeland A."/>
            <person name="Lapidus A."/>
            <person name="Glavina del Rio T."/>
            <person name="Dalin E."/>
            <person name="Tice H."/>
            <person name="Bruce D."/>
            <person name="Goodwin L."/>
            <person name="Pitluck S."/>
            <person name="Kyrpides N."/>
            <person name="Mavromatis K."/>
            <person name="Ivanova N."/>
            <person name="Saunders E."/>
            <person name="Brettin T."/>
            <person name="Detter J.C."/>
            <person name="Han C."/>
            <person name="Larimer F."/>
            <person name="Land M."/>
            <person name="Hauser L."/>
            <person name="Markowitz V."/>
            <person name="Cheng J.-F."/>
            <person name="Hugenholtz P."/>
            <person name="Woyke T."/>
            <person name="Wu D."/>
            <person name="Pukall R."/>
            <person name="Klenk H.-P."/>
            <person name="Eisen J.A."/>
        </authorList>
    </citation>
    <scope>NUCLEOTIDE SEQUENCE [LARGE SCALE GENOMIC DNA]</scope>
    <source>
        <strain evidence="3">DSM 17836 / JCM 10339 / NBRC 14399</strain>
    </source>
</reference>
<dbReference type="GO" id="GO:0016740">
    <property type="term" value="F:transferase activity"/>
    <property type="evidence" value="ECO:0007669"/>
    <property type="project" value="UniProtKB-KW"/>
</dbReference>
<dbReference type="eggNOG" id="COG2334">
    <property type="taxonomic scope" value="Bacteria"/>
</dbReference>
<organism evidence="2 3">
    <name type="scientific">Kribbella flavida (strain DSM 17836 / JCM 10339 / NBRC 14399)</name>
    <dbReference type="NCBI Taxonomy" id="479435"/>
    <lineage>
        <taxon>Bacteria</taxon>
        <taxon>Bacillati</taxon>
        <taxon>Actinomycetota</taxon>
        <taxon>Actinomycetes</taxon>
        <taxon>Propionibacteriales</taxon>
        <taxon>Kribbellaceae</taxon>
        <taxon>Kribbella</taxon>
    </lineage>
</organism>
<dbReference type="Gene3D" id="3.90.1200.10">
    <property type="match status" value="1"/>
</dbReference>
<dbReference type="HOGENOM" id="CLU_076339_0_0_11"/>
<dbReference type="OrthoDB" id="115252at2"/>
<evidence type="ECO:0000313" key="3">
    <source>
        <dbReference type="Proteomes" id="UP000007967"/>
    </source>
</evidence>
<dbReference type="Proteomes" id="UP000007967">
    <property type="component" value="Chromosome"/>
</dbReference>
<dbReference type="KEGG" id="kfl:Kfla_5770"/>
<dbReference type="InterPro" id="IPR011009">
    <property type="entry name" value="Kinase-like_dom_sf"/>
</dbReference>
<keyword evidence="3" id="KW-1185">Reference proteome</keyword>
<evidence type="ECO:0000259" key="1">
    <source>
        <dbReference type="Pfam" id="PF01636"/>
    </source>
</evidence>